<evidence type="ECO:0000256" key="8">
    <source>
        <dbReference type="SAM" id="MobiDB-lite"/>
    </source>
</evidence>
<dbReference type="GO" id="GO:0006397">
    <property type="term" value="P:mRNA processing"/>
    <property type="evidence" value="ECO:0007669"/>
    <property type="project" value="UniProtKB-KW"/>
</dbReference>
<comment type="subcellular location">
    <subcellularLocation>
        <location evidence="1">Nucleus speckle</location>
    </subcellularLocation>
    <subcellularLocation>
        <location evidence="2">Nucleus</location>
        <location evidence="2">Nucleolus</location>
    </subcellularLocation>
</comment>
<dbReference type="GO" id="GO:0005730">
    <property type="term" value="C:nucleolus"/>
    <property type="evidence" value="ECO:0007669"/>
    <property type="project" value="UniProtKB-SubCell"/>
</dbReference>
<sequence length="143" mass="16730">MGSTKRSRTEDEERKRKKKKKHEKKKKSKKKRSRSSSSDRQERKKKKDKKKNRDEPVGPLPPAELALEVKKSFAPMTKEDWEKKQSVVRKVYDEQSGRYRLVKGDGEIIEEIVSKDRHKEINKQATQGDGEYFQSVISKGANK</sequence>
<evidence type="ECO:0000256" key="4">
    <source>
        <dbReference type="ARBA" id="ARBA00017993"/>
    </source>
</evidence>
<dbReference type="Proteomes" id="UP000494040">
    <property type="component" value="Unassembled WGS sequence"/>
</dbReference>
<gene>
    <name evidence="9" type="primary">106669307</name>
</gene>
<evidence type="ECO:0000256" key="5">
    <source>
        <dbReference type="ARBA" id="ARBA00022664"/>
    </source>
</evidence>
<dbReference type="EnsemblMetazoa" id="XM_014398687.2">
    <property type="protein sequence ID" value="XP_014254173.1"/>
    <property type="gene ID" value="LOC106669307"/>
</dbReference>
<comment type="similarity">
    <text evidence="3">Belongs to the ARL6IP4 family.</text>
</comment>
<dbReference type="OrthoDB" id="48562at2759"/>
<keyword evidence="7" id="KW-0539">Nucleus</keyword>
<dbReference type="GO" id="GO:0016607">
    <property type="term" value="C:nuclear speck"/>
    <property type="evidence" value="ECO:0007669"/>
    <property type="project" value="UniProtKB-SubCell"/>
</dbReference>
<proteinExistence type="inferred from homology"/>
<accession>A0A8I6S1M3</accession>
<evidence type="ECO:0000313" key="9">
    <source>
        <dbReference type="EnsemblMetazoa" id="XP_014254173.1"/>
    </source>
</evidence>
<name>A0A8I6S1M3_CIMLE</name>
<protein>
    <recommendedName>
        <fullName evidence="4">ADP-ribosylation factor-like protein 6-interacting protein 4</fullName>
    </recommendedName>
</protein>
<reference evidence="9" key="1">
    <citation type="submission" date="2022-01" db="UniProtKB">
        <authorList>
            <consortium name="EnsemblMetazoa"/>
        </authorList>
    </citation>
    <scope>IDENTIFICATION</scope>
</reference>
<evidence type="ECO:0000256" key="3">
    <source>
        <dbReference type="ARBA" id="ARBA00006852"/>
    </source>
</evidence>
<feature type="compositionally biased region" description="Basic residues" evidence="8">
    <location>
        <begin position="15"/>
        <end position="34"/>
    </location>
</feature>
<dbReference type="KEGG" id="clec:106669307"/>
<dbReference type="Pfam" id="PF10500">
    <property type="entry name" value="SR-25"/>
    <property type="match status" value="1"/>
</dbReference>
<organism evidence="9 10">
    <name type="scientific">Cimex lectularius</name>
    <name type="common">Bed bug</name>
    <name type="synonym">Acanthia lectularia</name>
    <dbReference type="NCBI Taxonomy" id="79782"/>
    <lineage>
        <taxon>Eukaryota</taxon>
        <taxon>Metazoa</taxon>
        <taxon>Ecdysozoa</taxon>
        <taxon>Arthropoda</taxon>
        <taxon>Hexapoda</taxon>
        <taxon>Insecta</taxon>
        <taxon>Pterygota</taxon>
        <taxon>Neoptera</taxon>
        <taxon>Paraneoptera</taxon>
        <taxon>Hemiptera</taxon>
        <taxon>Heteroptera</taxon>
        <taxon>Panheteroptera</taxon>
        <taxon>Cimicomorpha</taxon>
        <taxon>Cimicidae</taxon>
        <taxon>Cimex</taxon>
    </lineage>
</organism>
<dbReference type="InterPro" id="IPR019532">
    <property type="entry name" value="Nucl_RNA-splicing_assoc_SR-25"/>
</dbReference>
<dbReference type="OMA" id="ERHCDIN"/>
<keyword evidence="6" id="KW-0508">mRNA splicing</keyword>
<dbReference type="GO" id="GO:0008380">
    <property type="term" value="P:RNA splicing"/>
    <property type="evidence" value="ECO:0007669"/>
    <property type="project" value="UniProtKB-KW"/>
</dbReference>
<evidence type="ECO:0000256" key="6">
    <source>
        <dbReference type="ARBA" id="ARBA00023187"/>
    </source>
</evidence>
<keyword evidence="10" id="KW-1185">Reference proteome</keyword>
<evidence type="ECO:0000256" key="7">
    <source>
        <dbReference type="ARBA" id="ARBA00023242"/>
    </source>
</evidence>
<evidence type="ECO:0000256" key="1">
    <source>
        <dbReference type="ARBA" id="ARBA00004324"/>
    </source>
</evidence>
<evidence type="ECO:0000313" key="10">
    <source>
        <dbReference type="Proteomes" id="UP000494040"/>
    </source>
</evidence>
<feature type="region of interest" description="Disordered" evidence="8">
    <location>
        <begin position="1"/>
        <end position="65"/>
    </location>
</feature>
<dbReference type="AlphaFoldDB" id="A0A8I6S1M3"/>
<evidence type="ECO:0000256" key="2">
    <source>
        <dbReference type="ARBA" id="ARBA00004604"/>
    </source>
</evidence>
<keyword evidence="5" id="KW-0507">mRNA processing</keyword>